<evidence type="ECO:0000259" key="1">
    <source>
        <dbReference type="SMART" id="SM00471"/>
    </source>
</evidence>
<dbReference type="Proteomes" id="UP001296969">
    <property type="component" value="Unassembled WGS sequence"/>
</dbReference>
<evidence type="ECO:0000313" key="4">
    <source>
        <dbReference type="Proteomes" id="UP000807542"/>
    </source>
</evidence>
<keyword evidence="5" id="KW-1185">Reference proteome</keyword>
<dbReference type="PANTHER" id="PTHR46246">
    <property type="entry name" value="GUANOSINE-3',5'-BIS(DIPHOSPHATE) 3'-PYROPHOSPHOHYDROLASE MESH1"/>
    <property type="match status" value="1"/>
</dbReference>
<dbReference type="RefSeq" id="WP_228399481.1">
    <property type="nucleotide sequence ID" value="NZ_JADRCP010000012.1"/>
</dbReference>
<organism evidence="3 4">
    <name type="scientific">Limnobaculum xujianqingii</name>
    <dbReference type="NCBI Taxonomy" id="2738837"/>
    <lineage>
        <taxon>Bacteria</taxon>
        <taxon>Pseudomonadati</taxon>
        <taxon>Pseudomonadota</taxon>
        <taxon>Gammaproteobacteria</taxon>
        <taxon>Enterobacterales</taxon>
        <taxon>Budviciaceae</taxon>
        <taxon>Limnobaculum</taxon>
    </lineage>
</organism>
<evidence type="ECO:0000313" key="5">
    <source>
        <dbReference type="Proteomes" id="UP001296969"/>
    </source>
</evidence>
<dbReference type="AlphaFoldDB" id="A0A9D7FZT7"/>
<feature type="domain" description="HD/PDEase" evidence="1">
    <location>
        <begin position="26"/>
        <end position="135"/>
    </location>
</feature>
<dbReference type="EMBL" id="JADRCP010000012">
    <property type="protein sequence ID" value="MBK5178445.1"/>
    <property type="molecule type" value="Genomic_DNA"/>
</dbReference>
<sequence length="182" mass="20468">MGDLELRARVFATQAHTDVNQRRKYTNAPYIVHPAAVVELVRSVPHTQEMIAAAWLHDTVEDTGVNLKDIQRYFGHTVATYVEMLTKVSRSADGDRKARFHLDLLHTARACPEAKTIKLADIIDNSRNIALFDPEFAVDYLGEKRSQLEVLVQGDSGLLHRAEEMVMRGIGEARRRLNSCGS</sequence>
<dbReference type="EMBL" id="JADRCQ010000012">
    <property type="protein sequence ID" value="MBK5075135.1"/>
    <property type="molecule type" value="Genomic_DNA"/>
</dbReference>
<proteinExistence type="predicted"/>
<gene>
    <name evidence="3" type="ORF">I2492_19225</name>
    <name evidence="2" type="ORF">I2493_19220</name>
</gene>
<evidence type="ECO:0000313" key="3">
    <source>
        <dbReference type="EMBL" id="MBK5178445.1"/>
    </source>
</evidence>
<dbReference type="InterPro" id="IPR003607">
    <property type="entry name" value="HD/PDEase_dom"/>
</dbReference>
<dbReference type="Proteomes" id="UP000807542">
    <property type="component" value="Unassembled WGS sequence"/>
</dbReference>
<dbReference type="PANTHER" id="PTHR46246:SF1">
    <property type="entry name" value="GUANOSINE-3',5'-BIS(DIPHOSPHATE) 3'-PYROPHOSPHOHYDROLASE MESH1"/>
    <property type="match status" value="1"/>
</dbReference>
<dbReference type="Gene3D" id="1.10.3210.10">
    <property type="entry name" value="Hypothetical protein af1432"/>
    <property type="match status" value="1"/>
</dbReference>
<name>A0A9D7FZT7_9GAMM</name>
<reference evidence="3 5" key="1">
    <citation type="submission" date="2020-11" db="EMBL/GenBank/DDBJ databases">
        <title>Insectihabitans protaetiae gen. nov. sp. nov. and Insectihabitans allomyrinae sp. nov., isolated from larvae of Protaetia brevitarsis seulensis and Allomyrina dichotoma, respectively.</title>
        <authorList>
            <person name="Lee S.D."/>
            <person name="Byeon Y.-S."/>
            <person name="Kim S.-M."/>
            <person name="Yang H.L."/>
            <person name="Kim I.S."/>
        </authorList>
    </citation>
    <scope>NUCLEOTIDE SEQUENCE</scope>
    <source>
        <strain evidence="3">CWB-B4</strain>
        <strain evidence="2 5">CWB-B43</strain>
    </source>
</reference>
<accession>A0A9D7FZT7</accession>
<dbReference type="Pfam" id="PF13328">
    <property type="entry name" value="HD_4"/>
    <property type="match status" value="1"/>
</dbReference>
<comment type="caution">
    <text evidence="3">The sequence shown here is derived from an EMBL/GenBank/DDBJ whole genome shotgun (WGS) entry which is preliminary data.</text>
</comment>
<dbReference type="GO" id="GO:0008893">
    <property type="term" value="F:guanosine-3',5'-bis(diphosphate) 3'-diphosphatase activity"/>
    <property type="evidence" value="ECO:0007669"/>
    <property type="project" value="TreeGrafter"/>
</dbReference>
<protein>
    <submittedName>
        <fullName evidence="3">Bifunctional (P)ppGpp synthetase/guanosine-3',5'-bis(Diphosphate) 3'-pyrophosphohydrolase</fullName>
    </submittedName>
</protein>
<dbReference type="SMART" id="SM00471">
    <property type="entry name" value="HDc"/>
    <property type="match status" value="1"/>
</dbReference>
<evidence type="ECO:0000313" key="2">
    <source>
        <dbReference type="EMBL" id="MBK5075135.1"/>
    </source>
</evidence>
<dbReference type="InterPro" id="IPR052194">
    <property type="entry name" value="MESH1"/>
</dbReference>
<dbReference type="SUPFAM" id="SSF109604">
    <property type="entry name" value="HD-domain/PDEase-like"/>
    <property type="match status" value="1"/>
</dbReference>